<feature type="domain" description="PD-(D/E)XK endonuclease-like" evidence="2">
    <location>
        <begin position="459"/>
        <end position="719"/>
    </location>
</feature>
<name>A0AAV3TDE0_9EURY</name>
<dbReference type="EMBL" id="BAAADV010000007">
    <property type="protein sequence ID" value="GAA0679084.1"/>
    <property type="molecule type" value="Genomic_DNA"/>
</dbReference>
<gene>
    <name evidence="3" type="ORF">GCM10009020_29430</name>
</gene>
<dbReference type="Pfam" id="PF12705">
    <property type="entry name" value="PDDEXK_1"/>
    <property type="match status" value="1"/>
</dbReference>
<accession>A0AAV3TDE0</accession>
<keyword evidence="4" id="KW-1185">Reference proteome</keyword>
<evidence type="ECO:0000259" key="2">
    <source>
        <dbReference type="Pfam" id="PF12705"/>
    </source>
</evidence>
<dbReference type="InterPro" id="IPR038726">
    <property type="entry name" value="PDDEXK_AddAB-type"/>
</dbReference>
<dbReference type="AlphaFoldDB" id="A0AAV3TDE0"/>
<protein>
    <recommendedName>
        <fullName evidence="2">PD-(D/E)XK endonuclease-like domain-containing protein</fullName>
    </recommendedName>
</protein>
<dbReference type="SUPFAM" id="SSF52540">
    <property type="entry name" value="P-loop containing nucleoside triphosphate hydrolases"/>
    <property type="match status" value="1"/>
</dbReference>
<comment type="caution">
    <text evidence="3">The sequence shown here is derived from an EMBL/GenBank/DDBJ whole genome shotgun (WGS) entry which is preliminary data.</text>
</comment>
<sequence>MLVPDAPLASALNRRLDRPHLGTFATTPRRLAAGRREEAEDRTAFLELIERTDLDWKRCAYAIGNILQCWEHQGQIDSILEYNAYADDATEAAVKYIDELETTSSQLTEYSVSNDSNVAVVGEDQLTTLERSILPDDYDTFSPFSDESFELPPFHIFDSTTAIVDTLTDSISAENAEDVAIILDSASEYSTLVESAFESAGIPFYGGPGFIDDPDHRAFCQLLRIAHRGTDTRVRDVKSILSRLGVTVDVEHLEKRLHDFDTPDVEWLRKFCDSIEERTFEQSLSAFERRTECSMDGFHDELDALGINNIPVTEAAVNQLEFYLQSYEVPVDRENEGVLLADAKSAAYVDRPVVFCLGLDEGWTHSAPRRPWVDQEDQYVRNIQQFQLLLQSGVEQYYLVQDTNGGAPVTPCLYFEELLDEEFERFSDLESVTHAKATRPQGTGFEKEPVDAPPTEVETVSQSSLSTYVNCPRDHFFSRLVDSPDKDYFKEGNLFHDFAEFYVAHPDAVDGDVIEEAVEIILDKTRPFVRSVDQKTRRTKYRVGLQTITSFLSENVPQDGTFLTPDGGRGENVFADHFNRPIESSITERWFENEKLGLKGKIDLVHEPTRLVDHKSGSRKRVSQVVKNSAIDPPNDSPNFQALLYLTHWRTQQPGDQLEFTFFHFLETLDDVVTGDADLDDTLTTITYYPTSFERHARSREMFEELREDGSGKCRKTLGKIEYDDYRAVFEEASIPDTRDSEELIESTFGDALTSRMKECVGDYKYVSTGCKQLMRQLMRVRSRNYFREDLDAFEQFVDDRLEELNRRRRGEERFPVEGLAGEPNYRYVDNRDLILETDD</sequence>
<dbReference type="InterPro" id="IPR011604">
    <property type="entry name" value="PDDEXK-like_dom_sf"/>
</dbReference>
<dbReference type="Proteomes" id="UP001500420">
    <property type="component" value="Unassembled WGS sequence"/>
</dbReference>
<evidence type="ECO:0000256" key="1">
    <source>
        <dbReference type="SAM" id="MobiDB-lite"/>
    </source>
</evidence>
<dbReference type="Gene3D" id="3.90.320.10">
    <property type="match status" value="1"/>
</dbReference>
<organism evidence="3 4">
    <name type="scientific">Natronoarchaeum mannanilyticum</name>
    <dbReference type="NCBI Taxonomy" id="926360"/>
    <lineage>
        <taxon>Archaea</taxon>
        <taxon>Methanobacteriati</taxon>
        <taxon>Methanobacteriota</taxon>
        <taxon>Stenosarchaea group</taxon>
        <taxon>Halobacteria</taxon>
        <taxon>Halobacteriales</taxon>
        <taxon>Natronoarchaeaceae</taxon>
    </lineage>
</organism>
<evidence type="ECO:0000313" key="3">
    <source>
        <dbReference type="EMBL" id="GAA0679084.1"/>
    </source>
</evidence>
<reference evidence="3 4" key="1">
    <citation type="journal article" date="2019" name="Int. J. Syst. Evol. Microbiol.">
        <title>The Global Catalogue of Microorganisms (GCM) 10K type strain sequencing project: providing services to taxonomists for standard genome sequencing and annotation.</title>
        <authorList>
            <consortium name="The Broad Institute Genomics Platform"/>
            <consortium name="The Broad Institute Genome Sequencing Center for Infectious Disease"/>
            <person name="Wu L."/>
            <person name="Ma J."/>
        </authorList>
    </citation>
    <scope>NUCLEOTIDE SEQUENCE [LARGE SCALE GENOMIC DNA]</scope>
    <source>
        <strain evidence="3 4">JCM 16328</strain>
    </source>
</reference>
<proteinExistence type="predicted"/>
<dbReference type="InterPro" id="IPR027417">
    <property type="entry name" value="P-loop_NTPase"/>
</dbReference>
<evidence type="ECO:0000313" key="4">
    <source>
        <dbReference type="Proteomes" id="UP001500420"/>
    </source>
</evidence>
<feature type="region of interest" description="Disordered" evidence="1">
    <location>
        <begin position="437"/>
        <end position="456"/>
    </location>
</feature>